<comment type="caution">
    <text evidence="1">The sequence shown here is derived from an EMBL/GenBank/DDBJ whole genome shotgun (WGS) entry which is preliminary data.</text>
</comment>
<name>A0A369BE50_9BACL</name>
<organism evidence="1 2">
    <name type="scientific">Fontibacillus phaseoli</name>
    <dbReference type="NCBI Taxonomy" id="1416533"/>
    <lineage>
        <taxon>Bacteria</taxon>
        <taxon>Bacillati</taxon>
        <taxon>Bacillota</taxon>
        <taxon>Bacilli</taxon>
        <taxon>Bacillales</taxon>
        <taxon>Paenibacillaceae</taxon>
        <taxon>Fontibacillus</taxon>
    </lineage>
</organism>
<keyword evidence="2" id="KW-1185">Reference proteome</keyword>
<protein>
    <submittedName>
        <fullName evidence="1">Uncharacterized protein</fullName>
    </submittedName>
</protein>
<sequence length="276" mass="31830">MLETERYGEASELLKFLLQCQGQDSRLYEEWQALLDWLTDAFPLLQGGESGSVEDDEIGEEDMARQHVEAKLAEDKNYADKLLHAVMEKPMSEQTFLALEQLAYLDRPEVDDELIGWLHRKEIHPLLQYRVLQILRRRGTQGMIPFFRSGEHVEIEIESVPLKPEEFPQSVQIVLERVGEQTQVHDPTLFYFAQELWTQFVMAIYGTNDYKSLLGEEETMIDIWAAALHQMVADSLPGGISDEEIRSLYGITDSLRLRFEQAYRSMRQFVAAGVNG</sequence>
<dbReference type="AlphaFoldDB" id="A0A369BE50"/>
<dbReference type="Proteomes" id="UP000253090">
    <property type="component" value="Unassembled WGS sequence"/>
</dbReference>
<dbReference type="EMBL" id="QPJW01000004">
    <property type="protein sequence ID" value="RCX19840.1"/>
    <property type="molecule type" value="Genomic_DNA"/>
</dbReference>
<evidence type="ECO:0000313" key="1">
    <source>
        <dbReference type="EMBL" id="RCX19840.1"/>
    </source>
</evidence>
<evidence type="ECO:0000313" key="2">
    <source>
        <dbReference type="Proteomes" id="UP000253090"/>
    </source>
</evidence>
<reference evidence="1 2" key="1">
    <citation type="submission" date="2018-07" db="EMBL/GenBank/DDBJ databases">
        <title>Genomic Encyclopedia of Type Strains, Phase III (KMG-III): the genomes of soil and plant-associated and newly described type strains.</title>
        <authorList>
            <person name="Whitman W."/>
        </authorList>
    </citation>
    <scope>NUCLEOTIDE SEQUENCE [LARGE SCALE GENOMIC DNA]</scope>
    <source>
        <strain evidence="1 2">CECT 8333</strain>
    </source>
</reference>
<gene>
    <name evidence="1" type="ORF">DFP94_104298</name>
</gene>
<proteinExistence type="predicted"/>
<accession>A0A369BE50</accession>
<dbReference type="RefSeq" id="WP_245954817.1">
    <property type="nucleotide sequence ID" value="NZ_QPJW01000004.1"/>
</dbReference>